<dbReference type="OrthoDB" id="9804312at2"/>
<keyword evidence="2 4" id="KW-0808">Transferase</keyword>
<feature type="domain" description="Methyltransferase" evidence="3">
    <location>
        <begin position="44"/>
        <end position="132"/>
    </location>
</feature>
<sequence>MTDTETLNVYAQKAQDYADLTVEGTRKDKQLLGFLAALPPGGTVLDIGCGPGHASGQIAQAGFRVIAMDPVREMVDLAEQQNGVSATQGTFDDVTSTDCYDGIWANFSMLHVPRADVPRHLRAIATALKPGGVFHIGVKLGSGEKRDPIGRLYTYFTEPELETLLGDVNLTITDRSYGSDKGLDGVMADWICLRAYG</sequence>
<protein>
    <submittedName>
        <fullName evidence="4">Cypemycin N-terminal methyltransferase</fullName>
        <ecNumber evidence="4">2.1.1.301</ecNumber>
    </submittedName>
</protein>
<keyword evidence="1 4" id="KW-0489">Methyltransferase</keyword>
<organism evidence="4 5">
    <name type="scientific">Ascidiaceihabitans donghaensis</name>
    <dbReference type="NCBI Taxonomy" id="1510460"/>
    <lineage>
        <taxon>Bacteria</taxon>
        <taxon>Pseudomonadati</taxon>
        <taxon>Pseudomonadota</taxon>
        <taxon>Alphaproteobacteria</taxon>
        <taxon>Rhodobacterales</taxon>
        <taxon>Paracoccaceae</taxon>
        <taxon>Ascidiaceihabitans</taxon>
    </lineage>
</organism>
<evidence type="ECO:0000256" key="2">
    <source>
        <dbReference type="ARBA" id="ARBA00022679"/>
    </source>
</evidence>
<evidence type="ECO:0000259" key="3">
    <source>
        <dbReference type="Pfam" id="PF13649"/>
    </source>
</evidence>
<dbReference type="AlphaFoldDB" id="A0A2R8BHM6"/>
<dbReference type="CDD" id="cd02440">
    <property type="entry name" value="AdoMet_MTases"/>
    <property type="match status" value="1"/>
</dbReference>
<proteinExistence type="predicted"/>
<dbReference type="EMBL" id="OMOR01000001">
    <property type="protein sequence ID" value="SPH22606.1"/>
    <property type="molecule type" value="Genomic_DNA"/>
</dbReference>
<evidence type="ECO:0000256" key="1">
    <source>
        <dbReference type="ARBA" id="ARBA00022603"/>
    </source>
</evidence>
<dbReference type="PANTHER" id="PTHR43861:SF1">
    <property type="entry name" value="TRANS-ACONITATE 2-METHYLTRANSFERASE"/>
    <property type="match status" value="1"/>
</dbReference>
<dbReference type="Pfam" id="PF13649">
    <property type="entry name" value="Methyltransf_25"/>
    <property type="match status" value="1"/>
</dbReference>
<dbReference type="InterPro" id="IPR029063">
    <property type="entry name" value="SAM-dependent_MTases_sf"/>
</dbReference>
<dbReference type="PANTHER" id="PTHR43861">
    <property type="entry name" value="TRANS-ACONITATE 2-METHYLTRANSFERASE-RELATED"/>
    <property type="match status" value="1"/>
</dbReference>
<keyword evidence="5" id="KW-1185">Reference proteome</keyword>
<evidence type="ECO:0000313" key="5">
    <source>
        <dbReference type="Proteomes" id="UP000244880"/>
    </source>
</evidence>
<dbReference type="EC" id="2.1.1.301" evidence="4"/>
<evidence type="ECO:0000313" key="4">
    <source>
        <dbReference type="EMBL" id="SPH22606.1"/>
    </source>
</evidence>
<gene>
    <name evidence="4" type="primary">cypM</name>
    <name evidence="4" type="ORF">ASD8599_03349</name>
</gene>
<dbReference type="SUPFAM" id="SSF53335">
    <property type="entry name" value="S-adenosyl-L-methionine-dependent methyltransferases"/>
    <property type="match status" value="1"/>
</dbReference>
<dbReference type="GO" id="GO:0008168">
    <property type="term" value="F:methyltransferase activity"/>
    <property type="evidence" value="ECO:0007669"/>
    <property type="project" value="UniProtKB-KW"/>
</dbReference>
<accession>A0A2R8BHM6</accession>
<reference evidence="4 5" key="1">
    <citation type="submission" date="2018-03" db="EMBL/GenBank/DDBJ databases">
        <authorList>
            <person name="Keele B.F."/>
        </authorList>
    </citation>
    <scope>NUCLEOTIDE SEQUENCE [LARGE SCALE GENOMIC DNA]</scope>
    <source>
        <strain evidence="4 5">CECT 8599</strain>
    </source>
</reference>
<dbReference type="RefSeq" id="WP_108829530.1">
    <property type="nucleotide sequence ID" value="NZ_OMOR01000001.1"/>
</dbReference>
<dbReference type="Gene3D" id="3.40.50.150">
    <property type="entry name" value="Vaccinia Virus protein VP39"/>
    <property type="match status" value="1"/>
</dbReference>
<name>A0A2R8BHM6_9RHOB</name>
<dbReference type="Proteomes" id="UP000244880">
    <property type="component" value="Unassembled WGS sequence"/>
</dbReference>
<dbReference type="GO" id="GO:0032259">
    <property type="term" value="P:methylation"/>
    <property type="evidence" value="ECO:0007669"/>
    <property type="project" value="UniProtKB-KW"/>
</dbReference>
<dbReference type="InterPro" id="IPR041698">
    <property type="entry name" value="Methyltransf_25"/>
</dbReference>